<dbReference type="InterPro" id="IPR011060">
    <property type="entry name" value="RibuloseP-bd_barrel"/>
</dbReference>
<organism evidence="3 4">
    <name type="scientific">Blautia ammoniilytica</name>
    <dbReference type="NCBI Taxonomy" id="2981782"/>
    <lineage>
        <taxon>Bacteria</taxon>
        <taxon>Bacillati</taxon>
        <taxon>Bacillota</taxon>
        <taxon>Clostridia</taxon>
        <taxon>Lachnospirales</taxon>
        <taxon>Lachnospiraceae</taxon>
        <taxon>Blautia</taxon>
    </lineage>
</organism>
<dbReference type="Gene3D" id="3.20.20.70">
    <property type="entry name" value="Aldolase class I"/>
    <property type="match status" value="1"/>
</dbReference>
<keyword evidence="1" id="KW-0479">Metal-binding</keyword>
<keyword evidence="4" id="KW-1185">Reference proteome</keyword>
<sequence length="229" mass="25977">MSVWEEKCIISPSLICLDMCNLESQIRILEQSGIQVLHVDILDGHFSPSMPLGLDTVRQLRQKTDMFFDCHVMVENQDFFVDELLDIGVQQIVFHAETQPHIDGMINRIHAKGVKAGIALKPSTPLSTVEYVLDKCDSVLLMLINPGYAFLKGEKQVAYADRKIRQLRQMINERGLDTKIELDGRISPDNIRTYGKDLADVFVTGTTCLDRNDLSGSFARLEQLRREIL</sequence>
<name>A0ABT2TWH0_9FIRM</name>
<evidence type="ECO:0000313" key="4">
    <source>
        <dbReference type="Proteomes" id="UP001652409"/>
    </source>
</evidence>
<gene>
    <name evidence="3" type="ORF">OCV61_14430</name>
</gene>
<dbReference type="InterPro" id="IPR013785">
    <property type="entry name" value="Aldolase_TIM"/>
</dbReference>
<evidence type="ECO:0000256" key="1">
    <source>
        <dbReference type="ARBA" id="ARBA00022723"/>
    </source>
</evidence>
<keyword evidence="2" id="KW-0413">Isomerase</keyword>
<dbReference type="InterPro" id="IPR000056">
    <property type="entry name" value="Ribul_P_3_epim-like"/>
</dbReference>
<accession>A0ABT2TWH0</accession>
<dbReference type="RefSeq" id="WP_158422392.1">
    <property type="nucleotide sequence ID" value="NZ_JAOQJL010000034.1"/>
</dbReference>
<proteinExistence type="predicted"/>
<evidence type="ECO:0000256" key="2">
    <source>
        <dbReference type="ARBA" id="ARBA00023235"/>
    </source>
</evidence>
<dbReference type="Pfam" id="PF00834">
    <property type="entry name" value="Ribul_P_3_epim"/>
    <property type="match status" value="1"/>
</dbReference>
<comment type="caution">
    <text evidence="3">The sequence shown here is derived from an EMBL/GenBank/DDBJ whole genome shotgun (WGS) entry which is preliminary data.</text>
</comment>
<protein>
    <submittedName>
        <fullName evidence="3">Ribulose-phosphate 3-epimerase</fullName>
    </submittedName>
</protein>
<dbReference type="Proteomes" id="UP001652409">
    <property type="component" value="Unassembled WGS sequence"/>
</dbReference>
<dbReference type="EMBL" id="JAOQJL010000034">
    <property type="protein sequence ID" value="MCU6766583.1"/>
    <property type="molecule type" value="Genomic_DNA"/>
</dbReference>
<dbReference type="SUPFAM" id="SSF51366">
    <property type="entry name" value="Ribulose-phoshate binding barrel"/>
    <property type="match status" value="1"/>
</dbReference>
<dbReference type="PANTHER" id="PTHR11749">
    <property type="entry name" value="RIBULOSE-5-PHOSPHATE-3-EPIMERASE"/>
    <property type="match status" value="1"/>
</dbReference>
<reference evidence="3 4" key="1">
    <citation type="journal article" date="2021" name="ISME Commun">
        <title>Automated analysis of genomic sequences facilitates high-throughput and comprehensive description of bacteria.</title>
        <authorList>
            <person name="Hitch T.C.A."/>
        </authorList>
    </citation>
    <scope>NUCLEOTIDE SEQUENCE [LARGE SCALE GENOMIC DNA]</scope>
    <source>
        <strain evidence="3 4">Sanger_23</strain>
    </source>
</reference>
<evidence type="ECO:0000313" key="3">
    <source>
        <dbReference type="EMBL" id="MCU6766583.1"/>
    </source>
</evidence>
<dbReference type="NCBIfam" id="NF004076">
    <property type="entry name" value="PRK05581.1-4"/>
    <property type="match status" value="1"/>
</dbReference>
<dbReference type="CDD" id="cd00429">
    <property type="entry name" value="RPE"/>
    <property type="match status" value="1"/>
</dbReference>